<organism evidence="1 2">
    <name type="scientific">Trueperella pecoris</name>
    <dbReference type="NCBI Taxonomy" id="2733571"/>
    <lineage>
        <taxon>Bacteria</taxon>
        <taxon>Bacillati</taxon>
        <taxon>Actinomycetota</taxon>
        <taxon>Actinomycetes</taxon>
        <taxon>Actinomycetales</taxon>
        <taxon>Actinomycetaceae</taxon>
        <taxon>Trueperella</taxon>
    </lineage>
</organism>
<reference evidence="1 2" key="1">
    <citation type="submission" date="2020-10" db="EMBL/GenBank/DDBJ databases">
        <title>Trueperella pecoris sp. nov. isolated from bovine and porcine specimens.</title>
        <authorList>
            <person name="Schoenecker L."/>
            <person name="Schnydrig P."/>
            <person name="Brodard I."/>
            <person name="Thomann A."/>
            <person name="Hemphill A."/>
            <person name="Rodriguez-Campos S."/>
            <person name="Perreten V."/>
            <person name="Jores J."/>
            <person name="Kittl S."/>
        </authorList>
    </citation>
    <scope>NUCLEOTIDE SEQUENCE [LARGE SCALE GENOMIC DNA]</scope>
    <source>
        <strain evidence="1 2">15A0121</strain>
    </source>
</reference>
<dbReference type="RefSeq" id="WP_193326772.1">
    <property type="nucleotide sequence ID" value="NZ_CP053291.1"/>
</dbReference>
<dbReference type="AlphaFoldDB" id="A0A7M1QVL8"/>
<accession>A0A7M1QVL8</accession>
<protein>
    <recommendedName>
        <fullName evidence="3">Single-stranded DNA-binding protein</fullName>
    </recommendedName>
</protein>
<gene>
    <name evidence="1" type="ORF">INS88_09810</name>
</gene>
<evidence type="ECO:0000313" key="1">
    <source>
        <dbReference type="EMBL" id="QOR45534.1"/>
    </source>
</evidence>
<proteinExistence type="predicted"/>
<sequence length="97" mass="10712">MTFIAVHGEVSSVPIASNDGHSCMFRIKTTGPAEEPITTTVAVVDEQAQWLLTEDYLHPGTWITVHGHLSQQSLTGSYIIEAKVVAFDAYRNRSEHD</sequence>
<evidence type="ECO:0008006" key="3">
    <source>
        <dbReference type="Google" id="ProtNLM"/>
    </source>
</evidence>
<dbReference type="EMBL" id="CP063213">
    <property type="protein sequence ID" value="QOR45534.1"/>
    <property type="molecule type" value="Genomic_DNA"/>
</dbReference>
<keyword evidence="2" id="KW-1185">Reference proteome</keyword>
<accession>A0A8A5U4V7</accession>
<evidence type="ECO:0000313" key="2">
    <source>
        <dbReference type="Proteomes" id="UP000595053"/>
    </source>
</evidence>
<dbReference type="Proteomes" id="UP000595053">
    <property type="component" value="Chromosome"/>
</dbReference>
<name>A0A7M1QVL8_9ACTO</name>